<feature type="compositionally biased region" description="Polar residues" evidence="1">
    <location>
        <begin position="1043"/>
        <end position="1053"/>
    </location>
</feature>
<feature type="region of interest" description="Disordered" evidence="1">
    <location>
        <begin position="1381"/>
        <end position="1407"/>
    </location>
</feature>
<dbReference type="Proteomes" id="UP001321473">
    <property type="component" value="Unassembled WGS sequence"/>
</dbReference>
<feature type="compositionally biased region" description="Basic and acidic residues" evidence="1">
    <location>
        <begin position="418"/>
        <end position="446"/>
    </location>
</feature>
<comment type="caution">
    <text evidence="2">The sequence shown here is derived from an EMBL/GenBank/DDBJ whole genome shotgun (WGS) entry which is preliminary data.</text>
</comment>
<feature type="region of interest" description="Disordered" evidence="1">
    <location>
        <begin position="2179"/>
        <end position="2250"/>
    </location>
</feature>
<feature type="compositionally biased region" description="Basic and acidic residues" evidence="1">
    <location>
        <begin position="2239"/>
        <end position="2250"/>
    </location>
</feature>
<evidence type="ECO:0000256" key="1">
    <source>
        <dbReference type="SAM" id="MobiDB-lite"/>
    </source>
</evidence>
<evidence type="ECO:0000313" key="2">
    <source>
        <dbReference type="EMBL" id="KAK8775149.1"/>
    </source>
</evidence>
<accession>A0AAQ4EK15</accession>
<feature type="compositionally biased region" description="Basic and acidic residues" evidence="1">
    <location>
        <begin position="77"/>
        <end position="88"/>
    </location>
</feature>
<organism evidence="2 3">
    <name type="scientific">Amblyomma americanum</name>
    <name type="common">Lone star tick</name>
    <dbReference type="NCBI Taxonomy" id="6943"/>
    <lineage>
        <taxon>Eukaryota</taxon>
        <taxon>Metazoa</taxon>
        <taxon>Ecdysozoa</taxon>
        <taxon>Arthropoda</taxon>
        <taxon>Chelicerata</taxon>
        <taxon>Arachnida</taxon>
        <taxon>Acari</taxon>
        <taxon>Parasitiformes</taxon>
        <taxon>Ixodida</taxon>
        <taxon>Ixodoidea</taxon>
        <taxon>Ixodidae</taxon>
        <taxon>Amblyomminae</taxon>
        <taxon>Amblyomma</taxon>
    </lineage>
</organism>
<feature type="region of interest" description="Disordered" evidence="1">
    <location>
        <begin position="1737"/>
        <end position="1761"/>
    </location>
</feature>
<feature type="compositionally biased region" description="Basic and acidic residues" evidence="1">
    <location>
        <begin position="983"/>
        <end position="994"/>
    </location>
</feature>
<feature type="region of interest" description="Disordered" evidence="1">
    <location>
        <begin position="1"/>
        <end position="686"/>
    </location>
</feature>
<feature type="compositionally biased region" description="Basic and acidic residues" evidence="1">
    <location>
        <begin position="511"/>
        <end position="526"/>
    </location>
</feature>
<feature type="region of interest" description="Disordered" evidence="1">
    <location>
        <begin position="2072"/>
        <end position="2150"/>
    </location>
</feature>
<dbReference type="InterPro" id="IPR052729">
    <property type="entry name" value="Acyl/Acetyltrans_Enzymes"/>
</dbReference>
<feature type="region of interest" description="Disordered" evidence="1">
    <location>
        <begin position="948"/>
        <end position="1074"/>
    </location>
</feature>
<feature type="compositionally biased region" description="Basic and acidic residues" evidence="1">
    <location>
        <begin position="257"/>
        <end position="285"/>
    </location>
</feature>
<feature type="compositionally biased region" description="Basic and acidic residues" evidence="1">
    <location>
        <begin position="2652"/>
        <end position="2667"/>
    </location>
</feature>
<feature type="compositionally biased region" description="Basic and acidic residues" evidence="1">
    <location>
        <begin position="2632"/>
        <end position="2646"/>
    </location>
</feature>
<feature type="region of interest" description="Disordered" evidence="1">
    <location>
        <begin position="1123"/>
        <end position="1161"/>
    </location>
</feature>
<feature type="compositionally biased region" description="Basic and acidic residues" evidence="1">
    <location>
        <begin position="2072"/>
        <end position="2083"/>
    </location>
</feature>
<feature type="compositionally biased region" description="Basic and acidic residues" evidence="1">
    <location>
        <begin position="1556"/>
        <end position="1566"/>
    </location>
</feature>
<reference evidence="2 3" key="1">
    <citation type="journal article" date="2023" name="Arcadia Sci">
        <title>De novo assembly of a long-read Amblyomma americanum tick genome.</title>
        <authorList>
            <person name="Chou S."/>
            <person name="Poskanzer K.E."/>
            <person name="Rollins M."/>
            <person name="Thuy-Boun P.S."/>
        </authorList>
    </citation>
    <scope>NUCLEOTIDE SEQUENCE [LARGE SCALE GENOMIC DNA]</scope>
    <source>
        <strain evidence="2">F_SG_1</strain>
        <tissue evidence="2">Salivary glands</tissue>
    </source>
</reference>
<feature type="region of interest" description="Disordered" evidence="1">
    <location>
        <begin position="1556"/>
        <end position="1580"/>
    </location>
</feature>
<feature type="compositionally biased region" description="Basic and acidic residues" evidence="1">
    <location>
        <begin position="672"/>
        <end position="686"/>
    </location>
</feature>
<feature type="compositionally biased region" description="Basic and acidic residues" evidence="1">
    <location>
        <begin position="350"/>
        <end position="365"/>
    </location>
</feature>
<feature type="compositionally biased region" description="Basic and acidic residues" evidence="1">
    <location>
        <begin position="892"/>
        <end position="903"/>
    </location>
</feature>
<feature type="compositionally biased region" description="Basic and acidic residues" evidence="1">
    <location>
        <begin position="2222"/>
        <end position="2231"/>
    </location>
</feature>
<feature type="compositionally biased region" description="Low complexity" evidence="1">
    <location>
        <begin position="2087"/>
        <end position="2112"/>
    </location>
</feature>
<feature type="compositionally biased region" description="Low complexity" evidence="1">
    <location>
        <begin position="2577"/>
        <end position="2587"/>
    </location>
</feature>
<feature type="compositionally biased region" description="Polar residues" evidence="1">
    <location>
        <begin position="872"/>
        <end position="882"/>
    </location>
</feature>
<feature type="compositionally biased region" description="Basic and acidic residues" evidence="1">
    <location>
        <begin position="96"/>
        <end position="124"/>
    </location>
</feature>
<feature type="compositionally biased region" description="Basic and acidic residues" evidence="1">
    <location>
        <begin position="1012"/>
        <end position="1022"/>
    </location>
</feature>
<evidence type="ECO:0000313" key="3">
    <source>
        <dbReference type="Proteomes" id="UP001321473"/>
    </source>
</evidence>
<feature type="region of interest" description="Disordered" evidence="1">
    <location>
        <begin position="1435"/>
        <end position="1458"/>
    </location>
</feature>
<dbReference type="InterPro" id="IPR016181">
    <property type="entry name" value="Acyl_CoA_acyltransferase"/>
</dbReference>
<feature type="region of interest" description="Disordered" evidence="1">
    <location>
        <begin position="1210"/>
        <end position="1230"/>
    </location>
</feature>
<gene>
    <name evidence="2" type="ORF">V5799_031508</name>
</gene>
<feature type="compositionally biased region" description="Basic and acidic residues" evidence="1">
    <location>
        <begin position="305"/>
        <end position="315"/>
    </location>
</feature>
<feature type="compositionally biased region" description="Basic and acidic residues" evidence="1">
    <location>
        <begin position="820"/>
        <end position="837"/>
    </location>
</feature>
<feature type="region of interest" description="Disordered" evidence="1">
    <location>
        <begin position="2630"/>
        <end position="2683"/>
    </location>
</feature>
<feature type="region of interest" description="Disordered" evidence="1">
    <location>
        <begin position="2460"/>
        <end position="2480"/>
    </location>
</feature>
<dbReference type="EMBL" id="JARKHS020014466">
    <property type="protein sequence ID" value="KAK8775149.1"/>
    <property type="molecule type" value="Genomic_DNA"/>
</dbReference>
<feature type="region of interest" description="Disordered" evidence="1">
    <location>
        <begin position="1910"/>
        <end position="1933"/>
    </location>
</feature>
<feature type="compositionally biased region" description="Basic and acidic residues" evidence="1">
    <location>
        <begin position="579"/>
        <end position="607"/>
    </location>
</feature>
<feature type="compositionally biased region" description="Basic and acidic residues" evidence="1">
    <location>
        <begin position="189"/>
        <end position="204"/>
    </location>
</feature>
<feature type="compositionally biased region" description="Basic and acidic residues" evidence="1">
    <location>
        <begin position="1910"/>
        <end position="1919"/>
    </location>
</feature>
<proteinExistence type="predicted"/>
<keyword evidence="3" id="KW-1185">Reference proteome</keyword>
<feature type="compositionally biased region" description="Basic and acidic residues" evidence="1">
    <location>
        <begin position="1381"/>
        <end position="1390"/>
    </location>
</feature>
<feature type="region of interest" description="Disordered" evidence="1">
    <location>
        <begin position="2386"/>
        <end position="2441"/>
    </location>
</feature>
<sequence length="3065" mass="331586">MQSGAQVEIEAPLPQDQDHKTEAAPATEPQLHHLEEDSSKTKVETEIPMTASRTELTPGTKEAAPADTEVVEYEGQLVEREGGPKAETEPSVVEAQDLKTEADTKADHEEPHVEKDLSQPKVESELPEAATQPDLLAPSSAPSADKETVQHEGEGLQQQMQSGAQVEIEAPLPQDQDHKTETAPATEPQLHHLEEDSSKTKVETEIPMTASRTELTPGTKEAAPADTEVVEYEGQLVEREVPSGPKAETGPCVVEAQDLKTETDSKADHEEPHVEKDLSQPKVESELPEAATQPDLLAPSSAPSADKETVQHEGEELQQQMQSGAQVEIEAPLPQDQDHKTEAAPATEPQLHHLEEDSSKTKVETEIPMTASRTELTPGTKEAAPADTEVVEYEGQLVEREVPSGPKAETEPSVVEAQDLKTEADSKADHEEPHVEKDLSQPKVESELPEAATQPDLLAPSSAPSADNETVQHEGEELQQQMQCGAQVEIEAPLPQDQDHKTEAAPATEPQLHHLEEDSSKTKVETEIPMTASRSELTPGPKEAAPADTEVVEYEGQLVEREVPSGPKAETEPSVVEAQDLKTEADTKADHEEPHVEKDLSQPKVESELPEAATQPDLLAPSSAPSADNETVQHEGEELQQQMQSGAQVEIEAPFPQDQDHKTEAAPATEPQLHHLEEDSSKTKVETEIPMTASQNELTLDTKEAAPANTEVVEYEGQLVERGAPSDATAGKGAPLFNDQELKTEADAKADHDEHHVAKDSTQPGVEIEQLVASTPVDVLLGAKNSAASADKETLKNEGQLIEKGLSESKLDTEVPLPENTERRSENVEIEEIEAHPENAPAESDDFLPEGIPDPVAGLADFIEDEDALSGNVPSTRAQNEELNVEVPYRPGRPEKDRKKQEDYEAIEEALVQLEVKPGIESTPMTTGEKAAAVDTVAQPVSKTATFMPEPSAKFDSSEAMPGLKTPPLVTEEPAHPITDSLEPGKKSNVEDSTKVLPIHDTPMAQISVSEAEGKVVPENKDAAAPVTELVEYKPEDSEKDQTVQAPSESKSPLESGAEVAASKGAAGLECNKQEDYEGIEEALRHLEEKSGTEATPIITEEKTATVDNVTQPVSETVTYIPDRSEKVDSSEAVSGRKTPPLVTEESAHPITGSLELGKKGNLEGSTEVLPIHETPMSQISVSYAEGKVVLEKDAVAPVMELVEYTPEDSVKDRTVQAPSESKPPLESEGEVAAAKAAAGLEYNKQEDYEGIEEALRQLEEKPGTDATLTTKEGKTAAVDTVLQPVSETVTFIPERSERVDSSEALSGWKTPPLVTEEPALPIIKETDSIELGKQEDIEGSTEVLPIHETPMAQMSVSEPEGKVAPETKDATAPVMKLVECKPEDSEKDQTVQAPSVSKAPLDSGPEVAARKGAAGLECNKQEDYEGIEEALRQLEEKTGREATPTTTEEKTAADDAVAQPVSETVTFIPELSERIDSSEALSGWKTPSLVTEEPALPIIEETDSIELGKHENIEGSTEVLPIHETPMAQISVSEAEGKVVPENKDATAPVTELVEYKQEDSEKDQTVQAPSESKPPLESGAEFAAAQGAANLECNKQEDYEGIEEALRQLEEKPGTEATPTTTEEKTAAVDTVAQPVSETVTFIPERSERVDSSEALSGWKTPPLVKEEPALPIIEETDSTQLGKHENIEGSAEVLPIHETPMTQILMSDTEVKVVPENKDAVAPGMELVEYKPEDYEKDRTVQAPSESKPPLESGAEVDAAKGAANYVWSKQEDYEGIEEALRQLEEKPGTEATPTTTEEKTAAVDTIAQPVSEAVTFIPERSEKIDSSEALSGWKIPPLVTEEPALPIIEETDSIELGKQENIESSTEVLPVHETPMAQISASEAEGKVLPENKDAVAPIMELVEYKPEDSEKDRTVQAPSESKAPLESGAEVAAGKGAAGLECNKQEDYEGIEEALRQLEGKPGTEETPTTTEEKTGAVDNAAQPVSEKATSTAEHAGETPALVMEEPALPIIEATDFLDLGKQENLVGSREGQPILEKHMDQILVCDVEAKTGPENKDVAPVIELVEYKPEDSKKDETSQAPSESKPSLPLESGAEVAAAKRAVTAEYSQQEDYEGLEEALRQLKEKPETDTTPTAAEEKTPSVDKDVSLPHAEAVTCIPGRSEEGRLFEDSSLVRSGEAGESHLVDTEVEGSSTTAEQKRAFLPEPEQAAINIPQKVRESEDACRDSSSMASEGRKKSSIDEGGKLPAAVSDWKAVVDSSVHRGNIPEADVKAATAEVVDTSLPTSPSGAWAHEERPWFPALRGEQLVGMPNDEVAPAVPTDKEKPLSSITGSDLAYKNSAESFGFAESLSGLRRRSDSLLRERRMEANVYYVHSLERCGPAKDERSQEPGSGGQVQRDKSLEGSVVTNVSRGEQVVTDDQPSGPPPSGQSEGGKMFTVTESVSYQRLVSEVNDTESLPKLPKRKGRIKDQPDSVTAVQTRSFKFSAPPDVSGNSANIEDSSARVKFTTLKAASTSTGNLTSRLEKTDITDEEVVYFSSDAGSPRGRLTSVKKSSSCCLVRIDDDEDDSGEPGLPSGSSRPGLPPRQTYFDFKANFQRAVAVPYAGELPESAAECKQTRFLSASISRHDDESDSSRRSSDKGGTGKRRDSVPHRDPYDKSWDAMSTPGPSGWTRKTDVDPEATELLDLELSQEASLKGAVNPPCHASEVQSLLACTLCGQSFFRSNPTHAEMCSGYHKERPVPEATSGTPTPPTPECLERYVLSVVDEDDVSDVLRQAWRDHETAMLASAVWSLYRCVPNAFFIIREREKRPTSRGEVCASACIITFGDEVSFCGFFHVSRERGNTGLSRMLWNRMLAACQGKNVCTVMPQERAAPFMERYHFHASGWGDVIYCHLTLRQGRFPAPPSGGGVIDVRDFDVKRDAEAVVEYDRSVFGFDRGYFLRVALAEEDQAVKVATAAPDGRVVGYVGVQKDHRARPALRWLLADGDEAALSLMHAVVESCPKIHEVGLVGAFYAASHAAGVILNSVDKDFMEPWTLLYSKREPFLRYDKIVSLTCI</sequence>
<feature type="compositionally biased region" description="Basic and acidic residues" evidence="1">
    <location>
        <begin position="2124"/>
        <end position="2135"/>
    </location>
</feature>
<dbReference type="PANTHER" id="PTHR47237:SF1">
    <property type="entry name" value="SLL0310 PROTEIN"/>
    <property type="match status" value="1"/>
</dbReference>
<feature type="compositionally biased region" description="Basic and acidic residues" evidence="1">
    <location>
        <begin position="1031"/>
        <end position="1042"/>
    </location>
</feature>
<feature type="region of interest" description="Disordered" evidence="1">
    <location>
        <begin position="2568"/>
        <end position="2593"/>
    </location>
</feature>
<feature type="region of interest" description="Disordered" evidence="1">
    <location>
        <begin position="805"/>
        <end position="854"/>
    </location>
</feature>
<protein>
    <submittedName>
        <fullName evidence="2">Uncharacterized protein</fullName>
    </submittedName>
</protein>
<feature type="region of interest" description="Disordered" evidence="1">
    <location>
        <begin position="870"/>
        <end position="903"/>
    </location>
</feature>
<dbReference type="Gene3D" id="3.40.630.30">
    <property type="match status" value="1"/>
</dbReference>
<name>A0AAQ4EK15_AMBAM</name>
<feature type="region of interest" description="Disordered" evidence="1">
    <location>
        <begin position="1963"/>
        <end position="1990"/>
    </location>
</feature>
<dbReference type="SUPFAM" id="SSF55729">
    <property type="entry name" value="Acyl-CoA N-acyltransferases (Nat)"/>
    <property type="match status" value="1"/>
</dbReference>
<feature type="compositionally biased region" description="Basic and acidic residues" evidence="1">
    <location>
        <begin position="144"/>
        <end position="154"/>
    </location>
</feature>
<feature type="compositionally biased region" description="Basic and acidic residues" evidence="1">
    <location>
        <begin position="30"/>
        <end position="45"/>
    </location>
</feature>
<dbReference type="PANTHER" id="PTHR47237">
    <property type="entry name" value="SLL0310 PROTEIN"/>
    <property type="match status" value="1"/>
</dbReference>